<dbReference type="EMBL" id="JRYO01000019">
    <property type="protein sequence ID" value="KHE94041.1"/>
    <property type="molecule type" value="Genomic_DNA"/>
</dbReference>
<dbReference type="AlphaFoldDB" id="A0A0B0EQ97"/>
<dbReference type="Proteomes" id="UP000030652">
    <property type="component" value="Unassembled WGS sequence"/>
</dbReference>
<protein>
    <submittedName>
        <fullName evidence="1">Uncharacterized protein</fullName>
    </submittedName>
</protein>
<reference evidence="1 2" key="1">
    <citation type="submission" date="2014-10" db="EMBL/GenBank/DDBJ databases">
        <title>Draft genome of anammox bacterium scalindua brodae, obtained using differential coverage binning of sequence data from two enrichment reactors.</title>
        <authorList>
            <person name="Speth D.R."/>
            <person name="Russ L."/>
            <person name="Kartal B."/>
            <person name="Op den Camp H.J."/>
            <person name="Dutilh B.E."/>
            <person name="Jetten M.S."/>
        </authorList>
    </citation>
    <scope>NUCLEOTIDE SEQUENCE [LARGE SCALE GENOMIC DNA]</scope>
    <source>
        <strain evidence="1">RU1</strain>
    </source>
</reference>
<gene>
    <name evidence="1" type="ORF">SCABRO_00179</name>
</gene>
<name>A0A0B0EQ97_9BACT</name>
<comment type="caution">
    <text evidence="1">The sequence shown here is derived from an EMBL/GenBank/DDBJ whole genome shotgun (WGS) entry which is preliminary data.</text>
</comment>
<evidence type="ECO:0000313" key="2">
    <source>
        <dbReference type="Proteomes" id="UP000030652"/>
    </source>
</evidence>
<sequence>MDSLPVDAIAKIKLELLENVFKVYDLERLKSGQVRGIYQALEKASLIKLLIHSTYV</sequence>
<accession>A0A0B0EQ97</accession>
<organism evidence="1 2">
    <name type="scientific">Candidatus Scalindua brodae</name>
    <dbReference type="NCBI Taxonomy" id="237368"/>
    <lineage>
        <taxon>Bacteria</taxon>
        <taxon>Pseudomonadati</taxon>
        <taxon>Planctomycetota</taxon>
        <taxon>Candidatus Brocadiia</taxon>
        <taxon>Candidatus Brocadiales</taxon>
        <taxon>Candidatus Scalinduaceae</taxon>
        <taxon>Candidatus Scalindua</taxon>
    </lineage>
</organism>
<proteinExistence type="predicted"/>
<evidence type="ECO:0000313" key="1">
    <source>
        <dbReference type="EMBL" id="KHE94041.1"/>
    </source>
</evidence>